<name>A0A8H6WBU1_9AGAR</name>
<feature type="compositionally biased region" description="Acidic residues" evidence="1">
    <location>
        <begin position="8"/>
        <end position="26"/>
    </location>
</feature>
<evidence type="ECO:0000313" key="3">
    <source>
        <dbReference type="Proteomes" id="UP000636479"/>
    </source>
</evidence>
<evidence type="ECO:0000256" key="1">
    <source>
        <dbReference type="SAM" id="MobiDB-lite"/>
    </source>
</evidence>
<gene>
    <name evidence="2" type="ORF">MIND_00229400</name>
</gene>
<protein>
    <submittedName>
        <fullName evidence="2">Uncharacterized protein</fullName>
    </submittedName>
</protein>
<dbReference type="Proteomes" id="UP000636479">
    <property type="component" value="Unassembled WGS sequence"/>
</dbReference>
<feature type="region of interest" description="Disordered" evidence="1">
    <location>
        <begin position="1"/>
        <end position="61"/>
    </location>
</feature>
<evidence type="ECO:0000313" key="2">
    <source>
        <dbReference type="EMBL" id="KAF7312167.1"/>
    </source>
</evidence>
<accession>A0A8H6WBU1</accession>
<dbReference type="GeneID" id="59341696"/>
<proteinExistence type="predicted"/>
<dbReference type="RefSeq" id="XP_037224275.1">
    <property type="nucleotide sequence ID" value="XM_037359180.1"/>
</dbReference>
<feature type="compositionally biased region" description="Basic and acidic residues" evidence="1">
    <location>
        <begin position="27"/>
        <end position="44"/>
    </location>
</feature>
<reference evidence="2" key="1">
    <citation type="submission" date="2020-05" db="EMBL/GenBank/DDBJ databases">
        <title>Mycena genomes resolve the evolution of fungal bioluminescence.</title>
        <authorList>
            <person name="Tsai I.J."/>
        </authorList>
    </citation>
    <scope>NUCLEOTIDE SEQUENCE</scope>
    <source>
        <strain evidence="2">171206Taipei</strain>
    </source>
</reference>
<dbReference type="EMBL" id="JACAZF010000002">
    <property type="protein sequence ID" value="KAF7312167.1"/>
    <property type="molecule type" value="Genomic_DNA"/>
</dbReference>
<sequence length="192" mass="20917">MLSTDSDRSDDDEDDEEDYDDFDSDDYSDKMEDVETPPSRDHFDGLSNCSGCSSRSPTPASLEIAGDPAQLTITGITGSDDAQLYHAVLDMGGTNQRSILLKAIARTRASDLADKLATYERLDARTSANKSPSLVPQCLGAFEDPHCAWVGAILEHSESCPPFDALSPPRKTMCIMLCAVSIAWVCNRLFSR</sequence>
<dbReference type="AlphaFoldDB" id="A0A8H6WBU1"/>
<keyword evidence="3" id="KW-1185">Reference proteome</keyword>
<organism evidence="2 3">
    <name type="scientific">Mycena indigotica</name>
    <dbReference type="NCBI Taxonomy" id="2126181"/>
    <lineage>
        <taxon>Eukaryota</taxon>
        <taxon>Fungi</taxon>
        <taxon>Dikarya</taxon>
        <taxon>Basidiomycota</taxon>
        <taxon>Agaricomycotina</taxon>
        <taxon>Agaricomycetes</taxon>
        <taxon>Agaricomycetidae</taxon>
        <taxon>Agaricales</taxon>
        <taxon>Marasmiineae</taxon>
        <taxon>Mycenaceae</taxon>
        <taxon>Mycena</taxon>
    </lineage>
</organism>
<comment type="caution">
    <text evidence="2">The sequence shown here is derived from an EMBL/GenBank/DDBJ whole genome shotgun (WGS) entry which is preliminary data.</text>
</comment>
<feature type="compositionally biased region" description="Polar residues" evidence="1">
    <location>
        <begin position="47"/>
        <end position="59"/>
    </location>
</feature>